<reference evidence="3 4" key="1">
    <citation type="journal article" date="2012" name="Extremophiles">
        <title>Thermotomaculum hydrothermale gen. nov., sp. nov., a novel heterotrophic thermophile within the phylum Acidobacteria from a deep-sea hydrothermal vent chimney in the Southern Okinawa Trough.</title>
        <authorList>
            <person name="Izumi H."/>
            <person name="Nunoura T."/>
            <person name="Miyazaki M."/>
            <person name="Mino S."/>
            <person name="Toki T."/>
            <person name="Takai K."/>
            <person name="Sako Y."/>
            <person name="Sawabe T."/>
            <person name="Nakagawa S."/>
        </authorList>
    </citation>
    <scope>NUCLEOTIDE SEQUENCE [LARGE SCALE GENOMIC DNA]</scope>
    <source>
        <strain evidence="3 4">AC55</strain>
    </source>
</reference>
<dbReference type="EMBL" id="AP017470">
    <property type="protein sequence ID" value="BBB32289.1"/>
    <property type="molecule type" value="Genomic_DNA"/>
</dbReference>
<evidence type="ECO:0000313" key="4">
    <source>
        <dbReference type="Proteomes" id="UP000595564"/>
    </source>
</evidence>
<feature type="signal peptide" evidence="2">
    <location>
        <begin position="1"/>
        <end position="20"/>
    </location>
</feature>
<accession>A0A7R6PGP8</accession>
<dbReference type="InterPro" id="IPR025738">
    <property type="entry name" value="BatD"/>
</dbReference>
<dbReference type="AlphaFoldDB" id="A0A7R6PGP8"/>
<dbReference type="PANTHER" id="PTHR40940">
    <property type="entry name" value="PROTEIN BATD-RELATED"/>
    <property type="match status" value="1"/>
</dbReference>
<gene>
    <name evidence="3" type="ORF">TTHT_0718</name>
</gene>
<evidence type="ECO:0000256" key="1">
    <source>
        <dbReference type="SAM" id="Phobius"/>
    </source>
</evidence>
<feature type="chain" id="PRO_5032356036" evidence="2">
    <location>
        <begin position="21"/>
        <end position="592"/>
    </location>
</feature>
<dbReference type="PANTHER" id="PTHR40940:SF2">
    <property type="entry name" value="BATD"/>
    <property type="match status" value="1"/>
</dbReference>
<sequence length="592" mass="66729">MKKIIMVLCFTIAISSLSFAESVKAYVSNNKIGTDDTLTFTIEGENLDGDLNIVSSLNFPGFTIVSGPNRSHSISIVNGSMSKKDSLSFVLAPEREGKFTIPSFTVKAGDKEYKTKPIEIEVVKGSIVPHQRNRGNAYDPFDNFFDDDFFAPPRPRNVRPEDIFIRTEVSKKKVYLGEPILVKFRLFTTVPITQLGLQEAPSFEGFLAYDIDANKRIRFQSTVLAGKRYNTAIIYKKVLYPTKSGELVIKPLSFVLNAQADFFFGKRVIRKSEPLRIKVLPLPEPPKDFSGLVGSFDIHASVDTNNAKVGQSISFKVVVSGKGDLKALENIIPDTIDGFKIFKSSSPKITSKDPINQSKVWDIVLVPVREGKLEIPSIKLTYFDPLLEKYVTKETNPIEISVSGKVESGGTVNIVSPAEGNEVRVLNKDIAFIKTGKIDTTSYIVNSKALIIVSSVVPFLFIFWGIFVRIVDERRKNDVEYRKQKAYSFFKNKLKKARKFARKKNSKEFYQTLSKAVISYFSDKFSKPNIELRIDEIEQMLKEKGVDEKLIKQLTDFVEYCDFESYTPHSSGIKLELINEANEIIQKVEKAL</sequence>
<keyword evidence="1" id="KW-0472">Membrane</keyword>
<dbReference type="Proteomes" id="UP000595564">
    <property type="component" value="Chromosome"/>
</dbReference>
<keyword evidence="1" id="KW-0812">Transmembrane</keyword>
<dbReference type="RefSeq" id="WP_201328633.1">
    <property type="nucleotide sequence ID" value="NZ_AP017470.1"/>
</dbReference>
<evidence type="ECO:0000256" key="2">
    <source>
        <dbReference type="SAM" id="SignalP"/>
    </source>
</evidence>
<evidence type="ECO:0000313" key="3">
    <source>
        <dbReference type="EMBL" id="BBB32289.1"/>
    </source>
</evidence>
<keyword evidence="4" id="KW-1185">Reference proteome</keyword>
<name>A0A7R6PGP8_9BACT</name>
<dbReference type="KEGG" id="thyd:TTHT_0718"/>
<protein>
    <submittedName>
        <fullName evidence="3">Aerotolerance-related exported protein BatD</fullName>
    </submittedName>
</protein>
<dbReference type="Pfam" id="PF13584">
    <property type="entry name" value="BatD"/>
    <property type="match status" value="3"/>
</dbReference>
<proteinExistence type="predicted"/>
<keyword evidence="1" id="KW-1133">Transmembrane helix</keyword>
<feature type="transmembrane region" description="Helical" evidence="1">
    <location>
        <begin position="449"/>
        <end position="468"/>
    </location>
</feature>
<organism evidence="3 4">
    <name type="scientific">Thermotomaculum hydrothermale</name>
    <dbReference type="NCBI Taxonomy" id="981385"/>
    <lineage>
        <taxon>Bacteria</taxon>
        <taxon>Pseudomonadati</taxon>
        <taxon>Acidobacteriota</taxon>
        <taxon>Holophagae</taxon>
        <taxon>Thermotomaculales</taxon>
        <taxon>Thermotomaculaceae</taxon>
        <taxon>Thermotomaculum</taxon>
    </lineage>
</organism>
<keyword evidence="2" id="KW-0732">Signal</keyword>